<feature type="signal peptide" evidence="2">
    <location>
        <begin position="1"/>
        <end position="20"/>
    </location>
</feature>
<dbReference type="KEGG" id="avu:BK816_06225"/>
<protein>
    <recommendedName>
        <fullName evidence="5">DUF333 domain-containing protein</fullName>
    </recommendedName>
</protein>
<feature type="region of interest" description="Disordered" evidence="1">
    <location>
        <begin position="25"/>
        <end position="49"/>
    </location>
</feature>
<evidence type="ECO:0000313" key="3">
    <source>
        <dbReference type="EMBL" id="AOZ72936.1"/>
    </source>
</evidence>
<dbReference type="AlphaFoldDB" id="A0A1D9MKY1"/>
<keyword evidence="4" id="KW-1185">Reference proteome</keyword>
<keyword evidence="2" id="KW-0732">Signal</keyword>
<evidence type="ECO:0008006" key="5">
    <source>
        <dbReference type="Google" id="ProtNLM"/>
    </source>
</evidence>
<organism evidence="3 4">
    <name type="scientific">Boudabousia tangfeifanii</name>
    <dbReference type="NCBI Taxonomy" id="1912795"/>
    <lineage>
        <taxon>Bacteria</taxon>
        <taxon>Bacillati</taxon>
        <taxon>Actinomycetota</taxon>
        <taxon>Actinomycetes</taxon>
        <taxon>Actinomycetales</taxon>
        <taxon>Actinomycetaceae</taxon>
        <taxon>Boudabousia</taxon>
    </lineage>
</organism>
<dbReference type="EMBL" id="CP017812">
    <property type="protein sequence ID" value="AOZ72936.1"/>
    <property type="molecule type" value="Genomic_DNA"/>
</dbReference>
<dbReference type="RefSeq" id="WP_071164401.1">
    <property type="nucleotide sequence ID" value="NZ_CP017812.1"/>
</dbReference>
<sequence length="415" mass="43910">MKKQYSLGLAVAAALSLALAGCGSQATTSSTSKTSEPTATSQAATDEATVEVVMAEDTTVEEPKPASNAGNPAYDLPGPCVEPVKGAHECAGRKLPDGVPPAQAIGEGETALLQTPTENIGCAFTKTSGYCVVKSWQDRPEPEYHAKEGGAVTFVLDQSGPSKLGEKNDVPVIWAHLPGYPEPETLDYGGLRHWGDFVFATDHTGLTIWNHKTGYGALINKAGYHPFTPQDVVTAYRQKFPNESDAKRAKDQAKTTQNAEGKCQAPIPGAYECAGKGTPANATKLPLTNDYGTVALFDKQRGFCCDLGEIDGKYSGSCIVSGWTKDLKPDYVSPPGGLVSYEIDEDGNSEFGQQTGALLCQEAADGSYNGQNISDAKPYFYGPFVVVASPDGFTIWSNKTGKGALVTHKGFKSFP</sequence>
<proteinExistence type="predicted"/>
<dbReference type="STRING" id="1912795.BK816_06225"/>
<accession>A0A1D9MKY1</accession>
<evidence type="ECO:0000313" key="4">
    <source>
        <dbReference type="Proteomes" id="UP000176288"/>
    </source>
</evidence>
<evidence type="ECO:0000256" key="2">
    <source>
        <dbReference type="SAM" id="SignalP"/>
    </source>
</evidence>
<feature type="compositionally biased region" description="Low complexity" evidence="1">
    <location>
        <begin position="25"/>
        <end position="41"/>
    </location>
</feature>
<evidence type="ECO:0000256" key="1">
    <source>
        <dbReference type="SAM" id="MobiDB-lite"/>
    </source>
</evidence>
<feature type="chain" id="PRO_5039025553" description="DUF333 domain-containing protein" evidence="2">
    <location>
        <begin position="21"/>
        <end position="415"/>
    </location>
</feature>
<reference evidence="3 4" key="1">
    <citation type="submission" date="2016-10" db="EMBL/GenBank/DDBJ databases">
        <title>Actinomyces aegypiusis sp. nov., isolated from the Aegypius monachus in Qinghai Tibet Plateau China.</title>
        <authorList>
            <person name="Wang Y."/>
        </authorList>
    </citation>
    <scope>NUCLEOTIDE SEQUENCE [LARGE SCALE GENOMIC DNA]</scope>
    <source>
        <strain evidence="3 4">VUL4_3</strain>
    </source>
</reference>
<name>A0A1D9MKY1_9ACTO</name>
<dbReference type="Proteomes" id="UP000176288">
    <property type="component" value="Chromosome"/>
</dbReference>
<gene>
    <name evidence="3" type="ORF">BK816_06225</name>
</gene>
<dbReference type="PROSITE" id="PS51257">
    <property type="entry name" value="PROKAR_LIPOPROTEIN"/>
    <property type="match status" value="1"/>
</dbReference>
<dbReference type="OrthoDB" id="3254867at2"/>